<comment type="caution">
    <text evidence="5">The sequence shown here is derived from an EMBL/GenBank/DDBJ whole genome shotgun (WGS) entry which is preliminary data.</text>
</comment>
<keyword evidence="2" id="KW-0805">Transcription regulation</keyword>
<evidence type="ECO:0000313" key="5">
    <source>
        <dbReference type="EMBL" id="KAF7151848.1"/>
    </source>
</evidence>
<dbReference type="OrthoDB" id="25391at2759"/>
<protein>
    <recommendedName>
        <fullName evidence="4">NOT2/NOT3/NOT5 C-terminal domain-containing protein</fullName>
    </recommendedName>
</protein>
<dbReference type="GO" id="GO:0006355">
    <property type="term" value="P:regulation of DNA-templated transcription"/>
    <property type="evidence" value="ECO:0007669"/>
    <property type="project" value="InterPro"/>
</dbReference>
<keyword evidence="3" id="KW-0804">Transcription</keyword>
<dbReference type="EMBL" id="WJXA01000002">
    <property type="protein sequence ID" value="KAF7151848.1"/>
    <property type="molecule type" value="Genomic_DNA"/>
</dbReference>
<gene>
    <name evidence="5" type="ORF">RHSIM_Rhsim02G0013500</name>
</gene>
<dbReference type="GO" id="GO:0030015">
    <property type="term" value="C:CCR4-NOT core complex"/>
    <property type="evidence" value="ECO:0007669"/>
    <property type="project" value="InterPro"/>
</dbReference>
<feature type="domain" description="NOT2/NOT3/NOT5 C-terminal" evidence="4">
    <location>
        <begin position="188"/>
        <end position="240"/>
    </location>
</feature>
<dbReference type="Gene3D" id="2.30.30.1020">
    <property type="entry name" value="CCR4-NOT complex subunit 2/3/5, C-terminal domain"/>
    <property type="match status" value="1"/>
</dbReference>
<keyword evidence="6" id="KW-1185">Reference proteome</keyword>
<dbReference type="InterPro" id="IPR007282">
    <property type="entry name" value="NOT2/3/5_C"/>
</dbReference>
<dbReference type="InterPro" id="IPR040168">
    <property type="entry name" value="Not2/3/5"/>
</dbReference>
<proteinExistence type="inferred from homology"/>
<dbReference type="PANTHER" id="PTHR23326">
    <property type="entry name" value="CCR4 NOT-RELATED"/>
    <property type="match status" value="1"/>
</dbReference>
<dbReference type="Proteomes" id="UP000626092">
    <property type="component" value="Unassembled WGS sequence"/>
</dbReference>
<name>A0A834HEX1_RHOSS</name>
<organism evidence="5 6">
    <name type="scientific">Rhododendron simsii</name>
    <name type="common">Sims's rhododendron</name>
    <dbReference type="NCBI Taxonomy" id="118357"/>
    <lineage>
        <taxon>Eukaryota</taxon>
        <taxon>Viridiplantae</taxon>
        <taxon>Streptophyta</taxon>
        <taxon>Embryophyta</taxon>
        <taxon>Tracheophyta</taxon>
        <taxon>Spermatophyta</taxon>
        <taxon>Magnoliopsida</taxon>
        <taxon>eudicotyledons</taxon>
        <taxon>Gunneridae</taxon>
        <taxon>Pentapetalae</taxon>
        <taxon>asterids</taxon>
        <taxon>Ericales</taxon>
        <taxon>Ericaceae</taxon>
        <taxon>Ericoideae</taxon>
        <taxon>Rhodoreae</taxon>
        <taxon>Rhododendron</taxon>
    </lineage>
</organism>
<evidence type="ECO:0000256" key="1">
    <source>
        <dbReference type="ARBA" id="ARBA00007682"/>
    </source>
</evidence>
<accession>A0A834HEX1</accession>
<dbReference type="InterPro" id="IPR038635">
    <property type="entry name" value="CCR4-NOT_su2/3/5_C_sf"/>
</dbReference>
<evidence type="ECO:0000313" key="6">
    <source>
        <dbReference type="Proteomes" id="UP000626092"/>
    </source>
</evidence>
<sequence>MGPTSRPGGPIVVGQAVVGGGPNLKYLFCQAGSEIVDLRNKLEESSNRIEESSNRIVVLDRIADYYMHQKEQLHDIAMPMMQSQHFNVHGQTSGPPGIGLRLLNSPNMVSGMVSYDQQHQNQSQFRMQQMSGLNQSYTDQGVKSLQSAQAAQDSFGFLGLLSRMRDPDLRSLALGIDLTTRGFFNCLQELYFLKFSMDTLYYVFFSMPKDEAQLYAANELYNRGWFYHRELRLWLTRVDNKGAACED</sequence>
<evidence type="ECO:0000256" key="3">
    <source>
        <dbReference type="ARBA" id="ARBA00023163"/>
    </source>
</evidence>
<dbReference type="AlphaFoldDB" id="A0A834HEX1"/>
<dbReference type="Pfam" id="PF04153">
    <property type="entry name" value="NOT2_3_5_C"/>
    <property type="match status" value="1"/>
</dbReference>
<evidence type="ECO:0000256" key="2">
    <source>
        <dbReference type="ARBA" id="ARBA00023015"/>
    </source>
</evidence>
<evidence type="ECO:0000259" key="4">
    <source>
        <dbReference type="Pfam" id="PF04153"/>
    </source>
</evidence>
<comment type="similarity">
    <text evidence="1">Belongs to the CNOT2/3/5 family.</text>
</comment>
<reference evidence="5" key="1">
    <citation type="submission" date="2019-11" db="EMBL/GenBank/DDBJ databases">
        <authorList>
            <person name="Liu Y."/>
            <person name="Hou J."/>
            <person name="Li T.-Q."/>
            <person name="Guan C.-H."/>
            <person name="Wu X."/>
            <person name="Wu H.-Z."/>
            <person name="Ling F."/>
            <person name="Zhang R."/>
            <person name="Shi X.-G."/>
            <person name="Ren J.-P."/>
            <person name="Chen E.-F."/>
            <person name="Sun J.-M."/>
        </authorList>
    </citation>
    <scope>NUCLEOTIDE SEQUENCE</scope>
    <source>
        <strain evidence="5">Adult_tree_wgs_1</strain>
        <tissue evidence="5">Leaves</tissue>
    </source>
</reference>